<name>A0A5P1FEW7_ASPOF</name>
<dbReference type="AlphaFoldDB" id="A0A5P1FEW7"/>
<evidence type="ECO:0000259" key="2">
    <source>
        <dbReference type="Pfam" id="PF13839"/>
    </source>
</evidence>
<dbReference type="Gramene" id="ONK76642">
    <property type="protein sequence ID" value="ONK76642"/>
    <property type="gene ID" value="A4U43_C03F30460"/>
</dbReference>
<dbReference type="InterPro" id="IPR026057">
    <property type="entry name" value="TBL_C"/>
</dbReference>
<dbReference type="OMA" id="MARVNIY"/>
<gene>
    <name evidence="3" type="ORF">A4U43_C03F30460</name>
</gene>
<accession>A0A5P1FEW7</accession>
<dbReference type="Pfam" id="PF13839">
    <property type="entry name" value="PC-Esterase"/>
    <property type="match status" value="1"/>
</dbReference>
<dbReference type="EMBL" id="CM007383">
    <property type="protein sequence ID" value="ONK76642.1"/>
    <property type="molecule type" value="Genomic_DNA"/>
</dbReference>
<evidence type="ECO:0000313" key="3">
    <source>
        <dbReference type="EMBL" id="ONK76642.1"/>
    </source>
</evidence>
<sequence length="204" mass="23439">MPDSQKPYAKQFDSVLTFVSESNQVEELKWYRDATFHTTAWYFSSYNFTVAFIWSPFLVQPETPTVDTHSPTILLENSTIVGCHKCKLDNVPQTGICYVYHRAMELAFNFMIASAHKPLVIYRTHSPNHFERGDWQHGGYCNKTLPYKEGEFDGSEQDQELQAIGREEFMKAVEMARVNIYEPDSFGDVGCLPSLVASTRWASR</sequence>
<proteinExistence type="inferred from homology"/>
<evidence type="ECO:0000256" key="1">
    <source>
        <dbReference type="ARBA" id="ARBA00007727"/>
    </source>
</evidence>
<protein>
    <recommendedName>
        <fullName evidence="2">Trichome birefringence-like C-terminal domain-containing protein</fullName>
    </recommendedName>
</protein>
<dbReference type="GO" id="GO:0016740">
    <property type="term" value="F:transferase activity"/>
    <property type="evidence" value="ECO:0007669"/>
    <property type="project" value="InterPro"/>
</dbReference>
<reference evidence="4" key="1">
    <citation type="journal article" date="2017" name="Nat. Commun.">
        <title>The asparagus genome sheds light on the origin and evolution of a young Y chromosome.</title>
        <authorList>
            <person name="Harkess A."/>
            <person name="Zhou J."/>
            <person name="Xu C."/>
            <person name="Bowers J.E."/>
            <person name="Van der Hulst R."/>
            <person name="Ayyampalayam S."/>
            <person name="Mercati F."/>
            <person name="Riccardi P."/>
            <person name="McKain M.R."/>
            <person name="Kakrana A."/>
            <person name="Tang H."/>
            <person name="Ray J."/>
            <person name="Groenendijk J."/>
            <person name="Arikit S."/>
            <person name="Mathioni S.M."/>
            <person name="Nakano M."/>
            <person name="Shan H."/>
            <person name="Telgmann-Rauber A."/>
            <person name="Kanno A."/>
            <person name="Yue Z."/>
            <person name="Chen H."/>
            <person name="Li W."/>
            <person name="Chen Y."/>
            <person name="Xu X."/>
            <person name="Zhang Y."/>
            <person name="Luo S."/>
            <person name="Chen H."/>
            <person name="Gao J."/>
            <person name="Mao Z."/>
            <person name="Pires J.C."/>
            <person name="Luo M."/>
            <person name="Kudrna D."/>
            <person name="Wing R.A."/>
            <person name="Meyers B.C."/>
            <person name="Yi K."/>
            <person name="Kong H."/>
            <person name="Lavrijsen P."/>
            <person name="Sunseri F."/>
            <person name="Falavigna A."/>
            <person name="Ye Y."/>
            <person name="Leebens-Mack J.H."/>
            <person name="Chen G."/>
        </authorList>
    </citation>
    <scope>NUCLEOTIDE SEQUENCE [LARGE SCALE GENOMIC DNA]</scope>
    <source>
        <strain evidence="4">cv. DH0086</strain>
    </source>
</reference>
<feature type="domain" description="Trichome birefringence-like C-terminal" evidence="2">
    <location>
        <begin position="73"/>
        <end position="177"/>
    </location>
</feature>
<keyword evidence="4" id="KW-1185">Reference proteome</keyword>
<evidence type="ECO:0000313" key="4">
    <source>
        <dbReference type="Proteomes" id="UP000243459"/>
    </source>
</evidence>
<dbReference type="Proteomes" id="UP000243459">
    <property type="component" value="Chromosome 3"/>
</dbReference>
<comment type="similarity">
    <text evidence="1">Belongs to the PC-esterase family. TBL subfamily.</text>
</comment>
<organism evidence="3 4">
    <name type="scientific">Asparagus officinalis</name>
    <name type="common">Garden asparagus</name>
    <dbReference type="NCBI Taxonomy" id="4686"/>
    <lineage>
        <taxon>Eukaryota</taxon>
        <taxon>Viridiplantae</taxon>
        <taxon>Streptophyta</taxon>
        <taxon>Embryophyta</taxon>
        <taxon>Tracheophyta</taxon>
        <taxon>Spermatophyta</taxon>
        <taxon>Magnoliopsida</taxon>
        <taxon>Liliopsida</taxon>
        <taxon>Asparagales</taxon>
        <taxon>Asparagaceae</taxon>
        <taxon>Asparagoideae</taxon>
        <taxon>Asparagus</taxon>
    </lineage>
</organism>